<name>A0ABY5ZTU4_9BURK</name>
<accession>A0ABY5ZTU4</accession>
<dbReference type="RefSeq" id="WP_260718341.1">
    <property type="nucleotide sequence ID" value="NZ_CP104377.1"/>
</dbReference>
<evidence type="ECO:0000313" key="1">
    <source>
        <dbReference type="EMBL" id="UXC16878.1"/>
    </source>
</evidence>
<gene>
    <name evidence="1" type="ORF">N4T19_14255</name>
</gene>
<dbReference type="Proteomes" id="UP001058290">
    <property type="component" value="Chromosome"/>
</dbReference>
<evidence type="ECO:0000313" key="2">
    <source>
        <dbReference type="Proteomes" id="UP001058290"/>
    </source>
</evidence>
<reference evidence="1" key="1">
    <citation type="submission" date="2022-09" db="EMBL/GenBank/DDBJ databases">
        <title>Bacterial diversity in gut of crayfish and pufferfish.</title>
        <authorList>
            <person name="Huang Y."/>
        </authorList>
    </citation>
    <scope>NUCLEOTIDE SEQUENCE</scope>
    <source>
        <strain evidence="1">PR12</strain>
    </source>
</reference>
<keyword evidence="2" id="KW-1185">Reference proteome</keyword>
<protein>
    <submittedName>
        <fullName evidence="1">Uncharacterized protein</fullName>
    </submittedName>
</protein>
<sequence>MPAPANAIDSLLLRCTPAAHETATPLAQAALALLRQDLADLQLDLRLARVAQQPQGIAYLYFALGNPQPLSADQTAQAERRLQGAGMAGLAACELSRLQLVMHRVGSTHGEATPVHYAVEMDPEAGWQDELFAWYDQEHLPGLAAVAGTAQAFRYLNLDHGPLSLACYDLVDAEVMGCPAWLAVRGTDWSARVRPHFTNTRRTMFDAQPLVVAIR</sequence>
<organism evidence="1 2">
    <name type="scientific">Comamonas squillarum</name>
    <dbReference type="NCBI Taxonomy" id="2977320"/>
    <lineage>
        <taxon>Bacteria</taxon>
        <taxon>Pseudomonadati</taxon>
        <taxon>Pseudomonadota</taxon>
        <taxon>Betaproteobacteria</taxon>
        <taxon>Burkholderiales</taxon>
        <taxon>Comamonadaceae</taxon>
        <taxon>Comamonas</taxon>
    </lineage>
</organism>
<proteinExistence type="predicted"/>
<dbReference type="EMBL" id="CP104377">
    <property type="protein sequence ID" value="UXC16878.1"/>
    <property type="molecule type" value="Genomic_DNA"/>
</dbReference>